<dbReference type="Gene3D" id="3.90.180.10">
    <property type="entry name" value="Medium-chain alcohol dehydrogenases, catalytic domain"/>
    <property type="match status" value="1"/>
</dbReference>
<evidence type="ECO:0000313" key="9">
    <source>
        <dbReference type="Proteomes" id="UP000199529"/>
    </source>
</evidence>
<dbReference type="SUPFAM" id="SSF50129">
    <property type="entry name" value="GroES-like"/>
    <property type="match status" value="1"/>
</dbReference>
<evidence type="ECO:0000313" key="8">
    <source>
        <dbReference type="EMBL" id="SDY16445.1"/>
    </source>
</evidence>
<keyword evidence="6" id="KW-0007">Acetylation</keyword>
<evidence type="ECO:0000256" key="1">
    <source>
        <dbReference type="ARBA" id="ARBA00004496"/>
    </source>
</evidence>
<dbReference type="InterPro" id="IPR013154">
    <property type="entry name" value="ADH-like_N"/>
</dbReference>
<keyword evidence="9" id="KW-1185">Reference proteome</keyword>
<feature type="non-terminal residue" evidence="8">
    <location>
        <position position="192"/>
    </location>
</feature>
<comment type="subcellular location">
    <subcellularLocation>
        <location evidence="1">Cytoplasm</location>
    </subcellularLocation>
</comment>
<dbReference type="STRING" id="418495.SAMN05216215_10211"/>
<dbReference type="PANTHER" id="PTHR44154:SF1">
    <property type="entry name" value="QUINONE OXIDOREDUCTASE"/>
    <property type="match status" value="1"/>
</dbReference>
<evidence type="ECO:0000256" key="6">
    <source>
        <dbReference type="ARBA" id="ARBA00022990"/>
    </source>
</evidence>
<evidence type="ECO:0000256" key="4">
    <source>
        <dbReference type="ARBA" id="ARBA00022857"/>
    </source>
</evidence>
<dbReference type="InterPro" id="IPR051603">
    <property type="entry name" value="Zinc-ADH_QOR/CCCR"/>
</dbReference>
<dbReference type="GO" id="GO:0008270">
    <property type="term" value="F:zinc ion binding"/>
    <property type="evidence" value="ECO:0007669"/>
    <property type="project" value="InterPro"/>
</dbReference>
<dbReference type="AlphaFoldDB" id="A0A1H3HMK3"/>
<dbReference type="InterPro" id="IPR036291">
    <property type="entry name" value="NAD(P)-bd_dom_sf"/>
</dbReference>
<dbReference type="InterPro" id="IPR002364">
    <property type="entry name" value="Quin_OxRdtase/zeta-crystal_CS"/>
</dbReference>
<dbReference type="Gene3D" id="3.40.50.720">
    <property type="entry name" value="NAD(P)-binding Rossmann-like Domain"/>
    <property type="match status" value="1"/>
</dbReference>
<evidence type="ECO:0000256" key="5">
    <source>
        <dbReference type="ARBA" id="ARBA00022884"/>
    </source>
</evidence>
<dbReference type="RefSeq" id="WP_143061052.1">
    <property type="nucleotide sequence ID" value="NZ_FNOK01000021.1"/>
</dbReference>
<reference evidence="9" key="1">
    <citation type="submission" date="2016-10" db="EMBL/GenBank/DDBJ databases">
        <authorList>
            <person name="Varghese N."/>
            <person name="Submissions S."/>
        </authorList>
    </citation>
    <scope>NUCLEOTIDE SEQUENCE [LARGE SCALE GENOMIC DNA]</scope>
    <source>
        <strain evidence="9">CGMCC 4.3530</strain>
    </source>
</reference>
<dbReference type="GO" id="GO:0005737">
    <property type="term" value="C:cytoplasm"/>
    <property type="evidence" value="ECO:0007669"/>
    <property type="project" value="UniProtKB-SubCell"/>
</dbReference>
<dbReference type="InterPro" id="IPR011032">
    <property type="entry name" value="GroES-like_sf"/>
</dbReference>
<dbReference type="GO" id="GO:0003723">
    <property type="term" value="F:RNA binding"/>
    <property type="evidence" value="ECO:0007669"/>
    <property type="project" value="UniProtKB-KW"/>
</dbReference>
<evidence type="ECO:0000256" key="3">
    <source>
        <dbReference type="ARBA" id="ARBA00022490"/>
    </source>
</evidence>
<sequence>MRAVHISTLGGPDAVEIVDVEAPEPNAGQVLIEVHAAGVSFPEVLQTRGRYQVKPDLPFIPGAEVGGVVVQAPPNTGLKPGDRVAALSFLGGFAEYTVADPETTFKIPDNMSFEQAAAVPFNYLTAHFALLPRGRLTEGESVLVHGAAGGIGTASIQTAKAFGAGQVIAVTSTDEKGRTAIDAGADEYVLAD</sequence>
<dbReference type="EMBL" id="FNOK01000021">
    <property type="protein sequence ID" value="SDY16445.1"/>
    <property type="molecule type" value="Genomic_DNA"/>
</dbReference>
<organism evidence="8 9">
    <name type="scientific">Saccharopolyspora shandongensis</name>
    <dbReference type="NCBI Taxonomy" id="418495"/>
    <lineage>
        <taxon>Bacteria</taxon>
        <taxon>Bacillati</taxon>
        <taxon>Actinomycetota</taxon>
        <taxon>Actinomycetes</taxon>
        <taxon>Pseudonocardiales</taxon>
        <taxon>Pseudonocardiaceae</taxon>
        <taxon>Saccharopolyspora</taxon>
    </lineage>
</organism>
<name>A0A1H3HMK3_9PSEU</name>
<feature type="domain" description="Enoyl reductase (ER)" evidence="7">
    <location>
        <begin position="10"/>
        <end position="190"/>
    </location>
</feature>
<dbReference type="Pfam" id="PF08240">
    <property type="entry name" value="ADH_N"/>
    <property type="match status" value="1"/>
</dbReference>
<protein>
    <submittedName>
        <fullName evidence="8">NADPH2:quinone reductase</fullName>
    </submittedName>
</protein>
<comment type="subunit">
    <text evidence="2">Homotetramer.</text>
</comment>
<keyword evidence="5" id="KW-0694">RNA-binding</keyword>
<dbReference type="Proteomes" id="UP000199529">
    <property type="component" value="Unassembled WGS sequence"/>
</dbReference>
<evidence type="ECO:0000259" key="7">
    <source>
        <dbReference type="SMART" id="SM00829"/>
    </source>
</evidence>
<dbReference type="PROSITE" id="PS01162">
    <property type="entry name" value="QOR_ZETA_CRYSTAL"/>
    <property type="match status" value="1"/>
</dbReference>
<gene>
    <name evidence="8" type="ORF">SAMN05216215_10211</name>
</gene>
<evidence type="ECO:0000256" key="2">
    <source>
        <dbReference type="ARBA" id="ARBA00011881"/>
    </source>
</evidence>
<dbReference type="InterPro" id="IPR020843">
    <property type="entry name" value="ER"/>
</dbReference>
<proteinExistence type="predicted"/>
<dbReference type="Pfam" id="PF00107">
    <property type="entry name" value="ADH_zinc_N"/>
    <property type="match status" value="1"/>
</dbReference>
<dbReference type="PANTHER" id="PTHR44154">
    <property type="entry name" value="QUINONE OXIDOREDUCTASE"/>
    <property type="match status" value="1"/>
</dbReference>
<dbReference type="GO" id="GO:0016491">
    <property type="term" value="F:oxidoreductase activity"/>
    <property type="evidence" value="ECO:0007669"/>
    <property type="project" value="InterPro"/>
</dbReference>
<dbReference type="OrthoDB" id="4190732at2"/>
<keyword evidence="3" id="KW-0963">Cytoplasm</keyword>
<dbReference type="InterPro" id="IPR013149">
    <property type="entry name" value="ADH-like_C"/>
</dbReference>
<dbReference type="SUPFAM" id="SSF51735">
    <property type="entry name" value="NAD(P)-binding Rossmann-fold domains"/>
    <property type="match status" value="1"/>
</dbReference>
<keyword evidence="4" id="KW-0521">NADP</keyword>
<accession>A0A1H3HMK3</accession>
<dbReference type="SMART" id="SM00829">
    <property type="entry name" value="PKS_ER"/>
    <property type="match status" value="1"/>
</dbReference>